<proteinExistence type="predicted"/>
<gene>
    <name evidence="1" type="ORF">CK820_G0032509</name>
</gene>
<dbReference type="EMBL" id="NBAG03000309">
    <property type="protein sequence ID" value="PNI42634.1"/>
    <property type="molecule type" value="Genomic_DNA"/>
</dbReference>
<sequence>MLISKNMPWRRLQGISFGMYSAEELNFWKKMPIPLPLKFGRN</sequence>
<comment type="caution">
    <text evidence="1">The sequence shown here is derived from an EMBL/GenBank/DDBJ whole genome shotgun (WGS) entry which is preliminary data.</text>
</comment>
<organism evidence="1 3">
    <name type="scientific">Pan troglodytes</name>
    <name type="common">Chimpanzee</name>
    <dbReference type="NCBI Taxonomy" id="9598"/>
    <lineage>
        <taxon>Eukaryota</taxon>
        <taxon>Metazoa</taxon>
        <taxon>Chordata</taxon>
        <taxon>Craniata</taxon>
        <taxon>Vertebrata</taxon>
        <taxon>Euteleostomi</taxon>
        <taxon>Mammalia</taxon>
        <taxon>Eutheria</taxon>
        <taxon>Euarchontoglires</taxon>
        <taxon>Primates</taxon>
        <taxon>Haplorrhini</taxon>
        <taxon>Catarrhini</taxon>
        <taxon>Hominidae</taxon>
        <taxon>Pan</taxon>
    </lineage>
</organism>
<accession>A0A2J8L5U2</accession>
<reference evidence="1 3" key="1">
    <citation type="submission" date="2017-12" db="EMBL/GenBank/DDBJ databases">
        <title>High-resolution comparative analysis of great ape genomes.</title>
        <authorList>
            <person name="Pollen A."/>
            <person name="Hastie A."/>
            <person name="Hormozdiari F."/>
            <person name="Dougherty M."/>
            <person name="Liu R."/>
            <person name="Chaisson M."/>
            <person name="Hoppe E."/>
            <person name="Hill C."/>
            <person name="Pang A."/>
            <person name="Hillier L."/>
            <person name="Baker C."/>
            <person name="Armstrong J."/>
            <person name="Shendure J."/>
            <person name="Paten B."/>
            <person name="Wilson R."/>
            <person name="Chao H."/>
            <person name="Schneider V."/>
            <person name="Ventura M."/>
            <person name="Kronenberg Z."/>
            <person name="Murali S."/>
            <person name="Gordon D."/>
            <person name="Cantsilieris S."/>
            <person name="Munson K."/>
            <person name="Nelson B."/>
            <person name="Raja A."/>
            <person name="Underwood J."/>
            <person name="Diekhans M."/>
            <person name="Fiddes I."/>
            <person name="Haussler D."/>
            <person name="Eichler E."/>
        </authorList>
    </citation>
    <scope>NUCLEOTIDE SEQUENCE [LARGE SCALE GENOMIC DNA]</scope>
    <source>
        <strain evidence="1">Yerkes chimp pedigree #C0471</strain>
        <tissue evidence="1">Blood</tissue>
    </source>
</reference>
<dbReference type="Proteomes" id="UP000236370">
    <property type="component" value="Unassembled WGS sequence"/>
</dbReference>
<protein>
    <submittedName>
        <fullName evidence="2">POLR1A isoform 10</fullName>
    </submittedName>
    <submittedName>
        <fullName evidence="1">POLR1A isoform 9</fullName>
    </submittedName>
</protein>
<evidence type="ECO:0000313" key="2">
    <source>
        <dbReference type="EMBL" id="PNI42634.1"/>
    </source>
</evidence>
<name>A0A2J8L5U2_PANTR</name>
<evidence type="ECO:0000313" key="3">
    <source>
        <dbReference type="Proteomes" id="UP000236370"/>
    </source>
</evidence>
<evidence type="ECO:0000313" key="1">
    <source>
        <dbReference type="EMBL" id="PNI42633.1"/>
    </source>
</evidence>
<dbReference type="AlphaFoldDB" id="A0A2J8L5U2"/>
<dbReference type="EMBL" id="NBAG03000309">
    <property type="protein sequence ID" value="PNI42633.1"/>
    <property type="molecule type" value="Genomic_DNA"/>
</dbReference>